<keyword evidence="2" id="KW-1185">Reference proteome</keyword>
<dbReference type="KEGG" id="cml:BN424_2636"/>
<reference evidence="2" key="1">
    <citation type="journal article" date="2013" name="Genome Announc.">
        <title>Complete Chromosome Sequence of Carnobacterium maltaromaticum LMA 28.</title>
        <authorList>
            <person name="Cailliez-Grimal C."/>
            <person name="Chaillou S."/>
            <person name="Anba-Mondoloni J."/>
            <person name="Loux V."/>
            <person name="Afzal M.I."/>
            <person name="Rahman A."/>
            <person name="Kergourlay G."/>
            <person name="Champomier-Verges M.C."/>
            <person name="Zagorec M."/>
            <person name="Dalgaard P."/>
            <person name="Leisner J.J."/>
            <person name="Prevost H."/>
            <person name="Revol-Junelles A.M."/>
            <person name="Borges F."/>
        </authorList>
    </citation>
    <scope>NUCLEOTIDE SEQUENCE</scope>
    <source>
        <strain evidence="2">LMA28</strain>
    </source>
</reference>
<organism evidence="1 2">
    <name type="scientific">Carnobacterium maltaromaticum LMA28</name>
    <dbReference type="NCBI Taxonomy" id="1234679"/>
    <lineage>
        <taxon>Bacteria</taxon>
        <taxon>Bacillati</taxon>
        <taxon>Bacillota</taxon>
        <taxon>Bacilli</taxon>
        <taxon>Lactobacillales</taxon>
        <taxon>Carnobacteriaceae</taxon>
        <taxon>Carnobacterium</taxon>
    </lineage>
</organism>
<dbReference type="Proteomes" id="UP000000212">
    <property type="component" value="Chromosome"/>
</dbReference>
<dbReference type="STRING" id="1234679.BN424_2636"/>
<dbReference type="EMBL" id="HE999757">
    <property type="protein sequence ID" value="CCO12075.2"/>
    <property type="molecule type" value="Genomic_DNA"/>
</dbReference>
<gene>
    <name evidence="1" type="ORF">BN424_2636</name>
</gene>
<dbReference type="RefSeq" id="WP_015077128.1">
    <property type="nucleotide sequence ID" value="NC_019425.2"/>
</dbReference>
<proteinExistence type="predicted"/>
<dbReference type="HOGENOM" id="CLU_161209_0_0_9"/>
<sequence>MSELLKSAISEIDYALVSNKGGKEVREHYLNNAKRFINEAEKEQEIQLNADQRIVFEYLKEFMEVVGSPIAAVYGLYFLNEVEINSIDLVDVGIIKRAYMGLSTKEEIKVLQAFAEWGLSNKNDTNY</sequence>
<protein>
    <submittedName>
        <fullName evidence="1">Uncharacterized protein</fullName>
    </submittedName>
</protein>
<accession>K8E5Q0</accession>
<evidence type="ECO:0000313" key="1">
    <source>
        <dbReference type="EMBL" id="CCO12075.2"/>
    </source>
</evidence>
<name>K8E5Q0_CARML</name>
<dbReference type="AlphaFoldDB" id="K8E5Q0"/>
<evidence type="ECO:0000313" key="2">
    <source>
        <dbReference type="Proteomes" id="UP000000212"/>
    </source>
</evidence>